<dbReference type="PANTHER" id="PTHR47578">
    <property type="entry name" value="THIOREDOXIN-LIKE PROTEIN CDSP32, CHLOROPLASTIC"/>
    <property type="match status" value="1"/>
</dbReference>
<dbReference type="EMBL" id="HBFA01037947">
    <property type="protein sequence ID" value="CAD8689180.1"/>
    <property type="molecule type" value="Transcribed_RNA"/>
</dbReference>
<dbReference type="InterPro" id="IPR044192">
    <property type="entry name" value="CDSP32"/>
</dbReference>
<protein>
    <recommendedName>
        <fullName evidence="3">Thioredoxin domain-containing protein</fullName>
    </recommendedName>
</protein>
<feature type="region of interest" description="Disordered" evidence="1">
    <location>
        <begin position="46"/>
        <end position="67"/>
    </location>
</feature>
<dbReference type="AlphaFoldDB" id="A0A7S0RWW3"/>
<dbReference type="PANTHER" id="PTHR47578:SF1">
    <property type="entry name" value="THIOREDOXIN-LIKE PROTEIN CDSP32, CHLOROPLASTIC"/>
    <property type="match status" value="1"/>
</dbReference>
<organism evidence="2">
    <name type="scientific">Pyramimonas obovata</name>
    <dbReference type="NCBI Taxonomy" id="1411642"/>
    <lineage>
        <taxon>Eukaryota</taxon>
        <taxon>Viridiplantae</taxon>
        <taxon>Chlorophyta</taxon>
        <taxon>Pyramimonadophyceae</taxon>
        <taxon>Pyramimonadales</taxon>
        <taxon>Pyramimonadaceae</taxon>
        <taxon>Pyramimonas</taxon>
        <taxon>Pyramimonas incertae sedis</taxon>
    </lineage>
</organism>
<dbReference type="InterPro" id="IPR036249">
    <property type="entry name" value="Thioredoxin-like_sf"/>
</dbReference>
<dbReference type="CDD" id="cd02947">
    <property type="entry name" value="TRX_family"/>
    <property type="match status" value="1"/>
</dbReference>
<proteinExistence type="predicted"/>
<gene>
    <name evidence="2" type="ORF">POBO1169_LOCUS18988</name>
</gene>
<evidence type="ECO:0008006" key="3">
    <source>
        <dbReference type="Google" id="ProtNLM"/>
    </source>
</evidence>
<evidence type="ECO:0000313" key="2">
    <source>
        <dbReference type="EMBL" id="CAD8689180.1"/>
    </source>
</evidence>
<reference evidence="2" key="1">
    <citation type="submission" date="2021-01" db="EMBL/GenBank/DDBJ databases">
        <authorList>
            <person name="Corre E."/>
            <person name="Pelletier E."/>
            <person name="Niang G."/>
            <person name="Scheremetjew M."/>
            <person name="Finn R."/>
            <person name="Kale V."/>
            <person name="Holt S."/>
            <person name="Cochrane G."/>
            <person name="Meng A."/>
            <person name="Brown T."/>
            <person name="Cohen L."/>
        </authorList>
    </citation>
    <scope>NUCLEOTIDE SEQUENCE</scope>
    <source>
        <strain evidence="2">CCMP722</strain>
    </source>
</reference>
<dbReference type="GO" id="GO:0016671">
    <property type="term" value="F:oxidoreductase activity, acting on a sulfur group of donors, disulfide as acceptor"/>
    <property type="evidence" value="ECO:0007669"/>
    <property type="project" value="InterPro"/>
</dbReference>
<accession>A0A7S0RWW3</accession>
<dbReference type="SUPFAM" id="SSF52833">
    <property type="entry name" value="Thioredoxin-like"/>
    <property type="match status" value="2"/>
</dbReference>
<sequence length="403" mass="43464">MAHVTSCSASLAPVAIRQGRDSKAVSKALRMPSASRPELASLRMASRSRSGAVRTVTTASLPSSRPGESVTETIARRFGESTTVAEKALTVKSAEQFEAFLMAAEDKLVMLHVESDEECDLGDNPDAWSAQTDITDGTHVSMSACVQLKNNLARVVRDADDVVFLDLAIEDGDPVASALAHDLGVTRFPTCQYYKNGKLVWQHVGASSNSAEQIGEGVLFHGGQAAGGVNAEDYITAVKSEDDLIGFLESCTVFPNPTPFGVTLQVPCEKQLAILDVSLQNASPACMHVYPAVLGLARNTQGATRWARLLGDTSPEANALLQKLGVASAPTFIFFADGKEVKRYVGGDRMELMNQVLLFQEEQGVQLPQRAVRKRMTNAEARALAIEERKAQKKKNPFYASYN</sequence>
<evidence type="ECO:0000256" key="1">
    <source>
        <dbReference type="SAM" id="MobiDB-lite"/>
    </source>
</evidence>
<dbReference type="Gene3D" id="3.40.30.10">
    <property type="entry name" value="Glutaredoxin"/>
    <property type="match status" value="2"/>
</dbReference>
<name>A0A7S0RWW3_9CHLO</name>